<evidence type="ECO:0000313" key="2">
    <source>
        <dbReference type="EMBL" id="RLN60016.1"/>
    </source>
</evidence>
<reference evidence="3 4" key="1">
    <citation type="submission" date="2018-07" db="EMBL/GenBank/DDBJ databases">
        <title>Genome sequencing of oomycete isolates from Chile give support for New Zealand origin for Phytophthora kernoviae and make available the first Nothophytophthora sp. genome.</title>
        <authorList>
            <person name="Studholme D.J."/>
            <person name="Sanfuentes E."/>
            <person name="Panda P."/>
            <person name="Hill R."/>
            <person name="Sambles C."/>
            <person name="Grant M."/>
            <person name="Williams N.M."/>
            <person name="Mcdougal R.L."/>
        </authorList>
    </citation>
    <scope>NUCLEOTIDE SEQUENCE [LARGE SCALE GENOMIC DNA]</scope>
    <source>
        <strain evidence="2">Chile6</strain>
        <strain evidence="1">Chile7</strain>
    </source>
</reference>
<gene>
    <name evidence="1" type="ORF">BBJ29_004902</name>
    <name evidence="2" type="ORF">BBP00_00006193</name>
</gene>
<protein>
    <submittedName>
        <fullName evidence="2">Uncharacterized protein</fullName>
    </submittedName>
</protein>
<accession>A0A3F2RNM8</accession>
<evidence type="ECO:0000313" key="4">
    <source>
        <dbReference type="Proteomes" id="UP000284657"/>
    </source>
</evidence>
<sequence length="197" mass="21878">MLPNLSDRCKRLQLLVPVSIEPAWMSSRRQALLQLKTIVNVRVSSRTGRDSNARYTIEVFRSCSDNNESPTSVETAAPGGRPLKVAVRTERTLSEFADVRGSVYDTTWSAHRDVHCEFCSELVQLFVLGSSDPEALSLRLLGEERALRKLTKLLNDLLTLTVRNSSVNGRRVCSGQAHIPKMLHGMAVMSILESQVG</sequence>
<dbReference type="Proteomes" id="UP000284657">
    <property type="component" value="Unassembled WGS sequence"/>
</dbReference>
<dbReference type="Proteomes" id="UP000277300">
    <property type="component" value="Unassembled WGS sequence"/>
</dbReference>
<dbReference type="EMBL" id="MBDO02000204">
    <property type="protein sequence ID" value="RLN60016.1"/>
    <property type="molecule type" value="Genomic_DNA"/>
</dbReference>
<dbReference type="EMBL" id="MBAD02001517">
    <property type="protein sequence ID" value="RLN53971.1"/>
    <property type="molecule type" value="Genomic_DNA"/>
</dbReference>
<evidence type="ECO:0000313" key="1">
    <source>
        <dbReference type="EMBL" id="RLN53971.1"/>
    </source>
</evidence>
<dbReference type="OrthoDB" id="114994at2759"/>
<evidence type="ECO:0000313" key="3">
    <source>
        <dbReference type="Proteomes" id="UP000277300"/>
    </source>
</evidence>
<name>A0A3F2RNM8_9STRA</name>
<dbReference type="AlphaFoldDB" id="A0A3F2RNM8"/>
<comment type="caution">
    <text evidence="2">The sequence shown here is derived from an EMBL/GenBank/DDBJ whole genome shotgun (WGS) entry which is preliminary data.</text>
</comment>
<proteinExistence type="predicted"/>
<organism evidence="2 3">
    <name type="scientific">Phytophthora kernoviae</name>
    <dbReference type="NCBI Taxonomy" id="325452"/>
    <lineage>
        <taxon>Eukaryota</taxon>
        <taxon>Sar</taxon>
        <taxon>Stramenopiles</taxon>
        <taxon>Oomycota</taxon>
        <taxon>Peronosporomycetes</taxon>
        <taxon>Peronosporales</taxon>
        <taxon>Peronosporaceae</taxon>
        <taxon>Phytophthora</taxon>
    </lineage>
</organism>